<comment type="cofactor">
    <cofactor evidence="12">
        <name>Mg(2+)</name>
        <dbReference type="ChEBI" id="CHEBI:18420"/>
    </cofactor>
    <text evidence="12">Magnesium is required for nucleotidyltransferase activity.</text>
</comment>
<comment type="caution">
    <text evidence="14">The sequence shown here is derived from an EMBL/GenBank/DDBJ whole genome shotgun (WGS) entry which is preliminary data.</text>
</comment>
<dbReference type="InterPro" id="IPR012006">
    <property type="entry name" value="CCA_bact"/>
</dbReference>
<keyword evidence="8 12" id="KW-0378">Hydrolase</keyword>
<evidence type="ECO:0000256" key="2">
    <source>
        <dbReference type="ARBA" id="ARBA00022679"/>
    </source>
</evidence>
<dbReference type="HAMAP" id="MF_01261">
    <property type="entry name" value="CCA_bact_type1"/>
    <property type="match status" value="1"/>
</dbReference>
<dbReference type="PANTHER" id="PTHR47545:SF1">
    <property type="entry name" value="MULTIFUNCTIONAL CCA PROTEIN"/>
    <property type="match status" value="1"/>
</dbReference>
<keyword evidence="12" id="KW-0511">Multifunctional enzyme</keyword>
<dbReference type="SUPFAM" id="SSF81301">
    <property type="entry name" value="Nucleotidyltransferase"/>
    <property type="match status" value="1"/>
</dbReference>
<comment type="cofactor">
    <cofactor evidence="12">
        <name>Ni(2+)</name>
        <dbReference type="ChEBI" id="CHEBI:49786"/>
    </cofactor>
    <text evidence="12">Nickel for phosphatase activity.</text>
</comment>
<dbReference type="GO" id="GO:0042245">
    <property type="term" value="P:RNA repair"/>
    <property type="evidence" value="ECO:0007669"/>
    <property type="project" value="UniProtKB-KW"/>
</dbReference>
<dbReference type="Gene3D" id="1.10.3090.10">
    <property type="entry name" value="cca-adding enzyme, domain 2"/>
    <property type="match status" value="1"/>
</dbReference>
<keyword evidence="10 12" id="KW-0460">Magnesium</keyword>
<evidence type="ECO:0000256" key="1">
    <source>
        <dbReference type="ARBA" id="ARBA00022596"/>
    </source>
</evidence>
<dbReference type="EC" id="3.1.3.-" evidence="12"/>
<keyword evidence="15" id="KW-1185">Reference proteome</keyword>
<accession>A0A4R1F838</accession>
<dbReference type="PIRSF" id="PIRSF000813">
    <property type="entry name" value="CCA_bact"/>
    <property type="match status" value="1"/>
</dbReference>
<dbReference type="Pfam" id="PF01966">
    <property type="entry name" value="HD"/>
    <property type="match status" value="1"/>
</dbReference>
<keyword evidence="2 12" id="KW-0808">Transferase</keyword>
<comment type="subunit">
    <text evidence="12">Monomer. Can also form homodimers and oligomers.</text>
</comment>
<protein>
    <recommendedName>
        <fullName evidence="12">Multifunctional CCA protein</fullName>
    </recommendedName>
    <domain>
        <recommendedName>
            <fullName evidence="12">CCA-adding enzyme</fullName>
            <ecNumber evidence="12">2.7.7.72</ecNumber>
        </recommendedName>
        <alternativeName>
            <fullName evidence="12">CCA tRNA nucleotidyltransferase</fullName>
        </alternativeName>
        <alternativeName>
            <fullName evidence="12">tRNA CCA-pyrophosphorylase</fullName>
        </alternativeName>
        <alternativeName>
            <fullName evidence="12">tRNA adenylyl-/cytidylyl-transferase</fullName>
        </alternativeName>
        <alternativeName>
            <fullName evidence="12">tRNA nucleotidyltransferase</fullName>
        </alternativeName>
        <alternativeName>
            <fullName evidence="12">tRNA-NT</fullName>
        </alternativeName>
    </domain>
    <domain>
        <recommendedName>
            <fullName evidence="12">2'-nucleotidase</fullName>
            <ecNumber evidence="12">3.1.3.-</ecNumber>
        </recommendedName>
    </domain>
    <domain>
        <recommendedName>
            <fullName evidence="12">2',3'-cyclic phosphodiesterase</fullName>
            <ecNumber evidence="12">3.1.4.-</ecNumber>
        </recommendedName>
    </domain>
    <domain>
        <recommendedName>
            <fullName evidence="12">Phosphatase</fullName>
        </recommendedName>
    </domain>
</protein>
<gene>
    <name evidence="12" type="primary">cca</name>
    <name evidence="14" type="ORF">EV695_0699</name>
</gene>
<evidence type="ECO:0000256" key="3">
    <source>
        <dbReference type="ARBA" id="ARBA00022694"/>
    </source>
</evidence>
<dbReference type="InterPro" id="IPR006674">
    <property type="entry name" value="HD_domain"/>
</dbReference>
<keyword evidence="1 12" id="KW-0533">Nickel</keyword>
<dbReference type="OrthoDB" id="9805698at2"/>
<feature type="binding site" evidence="12">
    <location>
        <position position="91"/>
    </location>
    <ligand>
        <name>ATP</name>
        <dbReference type="ChEBI" id="CHEBI:30616"/>
    </ligand>
</feature>
<reference evidence="14 15" key="1">
    <citation type="submission" date="2019-03" db="EMBL/GenBank/DDBJ databases">
        <title>Genomic Encyclopedia of Type Strains, Phase IV (KMG-IV): sequencing the most valuable type-strain genomes for metagenomic binning, comparative biology and taxonomic classification.</title>
        <authorList>
            <person name="Goeker M."/>
        </authorList>
    </citation>
    <scope>NUCLEOTIDE SEQUENCE [LARGE SCALE GENOMIC DNA]</scope>
    <source>
        <strain evidence="14 15">DSM 24830</strain>
    </source>
</reference>
<dbReference type="Pfam" id="PF01743">
    <property type="entry name" value="PolyA_pol"/>
    <property type="match status" value="1"/>
</dbReference>
<feature type="binding site" evidence="12">
    <location>
        <position position="21"/>
    </location>
    <ligand>
        <name>Mg(2+)</name>
        <dbReference type="ChEBI" id="CHEBI:18420"/>
    </ligand>
</feature>
<sequence>MNTYLVGGAVRDKLLGLPVKDRDWVVVGSNPEEMIEKGFTPVGKDFPVFLHPKTAEEYALARTERKTAAGYTGFQFHADSDVTLKEDILRRDLTINALVEDENGKVIDYVNGLSDIENKILRHVSPAFKEDPVRILRIARFAARFATLGFTVADETMKLMSEMVEEGEVDSLVAERVWQETVRALAEPSPDIFIEVLRECGALKVLFPEIDRLFGVPQPVEHHPEIDTGVHTMMVLQQACILSEEPVVRFAALTHDLGKGTTPKDILPHHYDHEERGLHLVKALCERYRIPNQFRQLAEITSRYHTHVHRAFEVKANTLLKVLNNTDAFRKPERFEQFLLACIADSHGRPGYENYDYQQAPFFSLARKTAADVDVQNIIKDGFSGEKIKEELYKRRLNALKCLKESVTQP</sequence>
<dbReference type="Proteomes" id="UP000294887">
    <property type="component" value="Unassembled WGS sequence"/>
</dbReference>
<evidence type="ECO:0000256" key="9">
    <source>
        <dbReference type="ARBA" id="ARBA00022840"/>
    </source>
</evidence>
<keyword evidence="7 12" id="KW-0692">RNA repair</keyword>
<feature type="binding site" evidence="12">
    <location>
        <position position="23"/>
    </location>
    <ligand>
        <name>Mg(2+)</name>
        <dbReference type="ChEBI" id="CHEBI:18420"/>
    </ligand>
</feature>
<keyword evidence="9 12" id="KW-0067">ATP-binding</keyword>
<comment type="domain">
    <text evidence="12">Comprises two domains: an N-terminal domain containing the nucleotidyltransferase activity and a C-terminal HD domain associated with both phosphodiesterase and phosphatase activities.</text>
</comment>
<dbReference type="InterPro" id="IPR002646">
    <property type="entry name" value="PolA_pol_head_dom"/>
</dbReference>
<feature type="binding site" evidence="12">
    <location>
        <position position="11"/>
    </location>
    <ligand>
        <name>ATP</name>
        <dbReference type="ChEBI" id="CHEBI:30616"/>
    </ligand>
</feature>
<name>A0A4R1F838_9GAMM</name>
<comment type="miscellaneous">
    <text evidence="12">A single active site specifically recognizes both ATP and CTP and is responsible for their addition.</text>
</comment>
<keyword evidence="11 12" id="KW-0694">RNA-binding</keyword>
<dbReference type="NCBIfam" id="NF008137">
    <property type="entry name" value="PRK10885.1"/>
    <property type="match status" value="1"/>
</dbReference>
<dbReference type="EC" id="3.1.4.-" evidence="12"/>
<dbReference type="PANTHER" id="PTHR47545">
    <property type="entry name" value="MULTIFUNCTIONAL CCA PROTEIN"/>
    <property type="match status" value="1"/>
</dbReference>
<feature type="binding site" evidence="12">
    <location>
        <position position="8"/>
    </location>
    <ligand>
        <name>ATP</name>
        <dbReference type="ChEBI" id="CHEBI:30616"/>
    </ligand>
</feature>
<keyword evidence="4 12" id="KW-0548">Nucleotidyltransferase</keyword>
<feature type="binding site" evidence="12">
    <location>
        <position position="8"/>
    </location>
    <ligand>
        <name>CTP</name>
        <dbReference type="ChEBI" id="CHEBI:37563"/>
    </ligand>
</feature>
<dbReference type="InterPro" id="IPR043519">
    <property type="entry name" value="NT_sf"/>
</dbReference>
<keyword evidence="6 12" id="KW-0547">Nucleotide-binding</keyword>
<keyword evidence="3 12" id="KW-0819">tRNA processing</keyword>
<dbReference type="GO" id="GO:0016791">
    <property type="term" value="F:phosphatase activity"/>
    <property type="evidence" value="ECO:0007669"/>
    <property type="project" value="UniProtKB-UniRule"/>
</dbReference>
<dbReference type="RefSeq" id="WP_131904513.1">
    <property type="nucleotide sequence ID" value="NZ_BAAAFU010000008.1"/>
</dbReference>
<dbReference type="EC" id="2.7.7.72" evidence="12"/>
<dbReference type="InterPro" id="IPR032828">
    <property type="entry name" value="PolyA_RNA-bd"/>
</dbReference>
<dbReference type="CDD" id="cd05398">
    <property type="entry name" value="NT_ClassII-CCAase"/>
    <property type="match status" value="1"/>
</dbReference>
<dbReference type="AlphaFoldDB" id="A0A4R1F838"/>
<evidence type="ECO:0000313" key="15">
    <source>
        <dbReference type="Proteomes" id="UP000294887"/>
    </source>
</evidence>
<keyword evidence="5 12" id="KW-0479">Metal-binding</keyword>
<comment type="similarity">
    <text evidence="12">Belongs to the tRNA nucleotidyltransferase/poly(A) polymerase family. Bacterial CCA-adding enzyme type 1 subfamily.</text>
</comment>
<dbReference type="HAMAP" id="MF_01262">
    <property type="entry name" value="CCA_bact_type2"/>
    <property type="match status" value="1"/>
</dbReference>
<feature type="binding site" evidence="12">
    <location>
        <position position="91"/>
    </location>
    <ligand>
        <name>CTP</name>
        <dbReference type="ChEBI" id="CHEBI:37563"/>
    </ligand>
</feature>
<dbReference type="GO" id="GO:0000049">
    <property type="term" value="F:tRNA binding"/>
    <property type="evidence" value="ECO:0007669"/>
    <property type="project" value="UniProtKB-UniRule"/>
</dbReference>
<dbReference type="GO" id="GO:0160016">
    <property type="term" value="F:CCACCA tRNA nucleotidyltransferase activity"/>
    <property type="evidence" value="ECO:0007669"/>
    <property type="project" value="RHEA"/>
</dbReference>
<dbReference type="GO" id="GO:0005524">
    <property type="term" value="F:ATP binding"/>
    <property type="evidence" value="ECO:0007669"/>
    <property type="project" value="UniProtKB-UniRule"/>
</dbReference>
<evidence type="ECO:0000313" key="14">
    <source>
        <dbReference type="EMBL" id="TCJ88839.1"/>
    </source>
</evidence>
<dbReference type="GO" id="GO:0000287">
    <property type="term" value="F:magnesium ion binding"/>
    <property type="evidence" value="ECO:0007669"/>
    <property type="project" value="UniProtKB-UniRule"/>
</dbReference>
<feature type="binding site" evidence="12">
    <location>
        <position position="11"/>
    </location>
    <ligand>
        <name>CTP</name>
        <dbReference type="ChEBI" id="CHEBI:37563"/>
    </ligand>
</feature>
<dbReference type="InterPro" id="IPR003607">
    <property type="entry name" value="HD/PDEase_dom"/>
</dbReference>
<evidence type="ECO:0000256" key="5">
    <source>
        <dbReference type="ARBA" id="ARBA00022723"/>
    </source>
</evidence>
<feature type="domain" description="HD" evidence="13">
    <location>
        <begin position="228"/>
        <end position="329"/>
    </location>
</feature>
<evidence type="ECO:0000256" key="4">
    <source>
        <dbReference type="ARBA" id="ARBA00022695"/>
    </source>
</evidence>
<dbReference type="CDD" id="cd00077">
    <property type="entry name" value="HDc"/>
    <property type="match status" value="1"/>
</dbReference>
<evidence type="ECO:0000256" key="6">
    <source>
        <dbReference type="ARBA" id="ARBA00022741"/>
    </source>
</evidence>
<comment type="catalytic activity">
    <reaction evidence="12">
        <text>a tRNA precursor + 2 CTP + ATP = a tRNA with a 3' CCA end + 3 diphosphate</text>
        <dbReference type="Rhea" id="RHEA:14433"/>
        <dbReference type="Rhea" id="RHEA-COMP:10465"/>
        <dbReference type="Rhea" id="RHEA-COMP:10468"/>
        <dbReference type="ChEBI" id="CHEBI:30616"/>
        <dbReference type="ChEBI" id="CHEBI:33019"/>
        <dbReference type="ChEBI" id="CHEBI:37563"/>
        <dbReference type="ChEBI" id="CHEBI:74896"/>
        <dbReference type="ChEBI" id="CHEBI:83071"/>
        <dbReference type="EC" id="2.7.7.72"/>
    </reaction>
</comment>
<dbReference type="EMBL" id="SMFQ01000002">
    <property type="protein sequence ID" value="TCJ88839.1"/>
    <property type="molecule type" value="Genomic_DNA"/>
</dbReference>
<dbReference type="GO" id="GO:0001680">
    <property type="term" value="P:tRNA 3'-terminal CCA addition"/>
    <property type="evidence" value="ECO:0007669"/>
    <property type="project" value="UniProtKB-UniRule"/>
</dbReference>
<dbReference type="InterPro" id="IPR050124">
    <property type="entry name" value="tRNA_CCA-adding_enzyme"/>
</dbReference>
<comment type="catalytic activity">
    <reaction evidence="12">
        <text>a tRNA with a 3' CCA end + 2 CTP + ATP = a tRNA with a 3' CCACCA end + 3 diphosphate</text>
        <dbReference type="Rhea" id="RHEA:76235"/>
        <dbReference type="Rhea" id="RHEA-COMP:10468"/>
        <dbReference type="Rhea" id="RHEA-COMP:18655"/>
        <dbReference type="ChEBI" id="CHEBI:30616"/>
        <dbReference type="ChEBI" id="CHEBI:33019"/>
        <dbReference type="ChEBI" id="CHEBI:37563"/>
        <dbReference type="ChEBI" id="CHEBI:83071"/>
        <dbReference type="ChEBI" id="CHEBI:195187"/>
    </reaction>
</comment>
<evidence type="ECO:0000256" key="7">
    <source>
        <dbReference type="ARBA" id="ARBA00022800"/>
    </source>
</evidence>
<proteinExistence type="inferred from homology"/>
<evidence type="ECO:0000256" key="8">
    <source>
        <dbReference type="ARBA" id="ARBA00022801"/>
    </source>
</evidence>
<organism evidence="14 15">
    <name type="scientific">Cocleimonas flava</name>
    <dbReference type="NCBI Taxonomy" id="634765"/>
    <lineage>
        <taxon>Bacteria</taxon>
        <taxon>Pseudomonadati</taxon>
        <taxon>Pseudomonadota</taxon>
        <taxon>Gammaproteobacteria</taxon>
        <taxon>Thiotrichales</taxon>
        <taxon>Thiotrichaceae</taxon>
        <taxon>Cocleimonas</taxon>
    </lineage>
</organism>
<evidence type="ECO:0000256" key="11">
    <source>
        <dbReference type="ARBA" id="ARBA00022884"/>
    </source>
</evidence>
<dbReference type="PROSITE" id="PS51831">
    <property type="entry name" value="HD"/>
    <property type="match status" value="1"/>
</dbReference>
<feature type="binding site" evidence="12">
    <location>
        <position position="140"/>
    </location>
    <ligand>
        <name>CTP</name>
        <dbReference type="ChEBI" id="CHEBI:37563"/>
    </ligand>
</feature>
<feature type="binding site" evidence="12">
    <location>
        <position position="140"/>
    </location>
    <ligand>
        <name>ATP</name>
        <dbReference type="ChEBI" id="CHEBI:30616"/>
    </ligand>
</feature>
<dbReference type="SUPFAM" id="SSF81891">
    <property type="entry name" value="Poly A polymerase C-terminal region-like"/>
    <property type="match status" value="1"/>
</dbReference>
<evidence type="ECO:0000256" key="12">
    <source>
        <dbReference type="HAMAP-Rule" id="MF_01261"/>
    </source>
</evidence>
<dbReference type="GO" id="GO:0004112">
    <property type="term" value="F:cyclic-nucleotide phosphodiesterase activity"/>
    <property type="evidence" value="ECO:0007669"/>
    <property type="project" value="UniProtKB-UniRule"/>
</dbReference>
<feature type="binding site" evidence="12">
    <location>
        <position position="137"/>
    </location>
    <ligand>
        <name>CTP</name>
        <dbReference type="ChEBI" id="CHEBI:37563"/>
    </ligand>
</feature>
<feature type="binding site" evidence="12">
    <location>
        <position position="137"/>
    </location>
    <ligand>
        <name>ATP</name>
        <dbReference type="ChEBI" id="CHEBI:30616"/>
    </ligand>
</feature>
<comment type="function">
    <text evidence="12">Catalyzes the addition and repair of the essential 3'-terminal CCA sequence in tRNAs without using a nucleic acid template. Adds these three nucleotides in the order of C, C, and A to the tRNA nucleotide-73, using CTP and ATP as substrates and producing inorganic pyrophosphate. tRNA 3'-terminal CCA addition is required both for tRNA processing and repair. Also involved in tRNA surveillance by mediating tandem CCA addition to generate a CCACCA at the 3' terminus of unstable tRNAs. While stable tRNAs receive only 3'-terminal CCA, unstable tRNAs are marked with CCACCA and rapidly degraded.</text>
</comment>
<evidence type="ECO:0000259" key="13">
    <source>
        <dbReference type="PROSITE" id="PS51831"/>
    </source>
</evidence>
<dbReference type="Gene3D" id="3.30.460.10">
    <property type="entry name" value="Beta Polymerase, domain 2"/>
    <property type="match status" value="1"/>
</dbReference>
<dbReference type="GO" id="GO:0004810">
    <property type="term" value="F:CCA tRNA nucleotidyltransferase activity"/>
    <property type="evidence" value="ECO:0007669"/>
    <property type="project" value="UniProtKB-UniRule"/>
</dbReference>
<dbReference type="Pfam" id="PF12627">
    <property type="entry name" value="PolyA_pol_RNAbd"/>
    <property type="match status" value="1"/>
</dbReference>
<evidence type="ECO:0000256" key="10">
    <source>
        <dbReference type="ARBA" id="ARBA00022842"/>
    </source>
</evidence>